<organism evidence="1 2">
    <name type="scientific">Candidatus Polarisedimenticola svalbardensis</name>
    <dbReference type="NCBI Taxonomy" id="2886004"/>
    <lineage>
        <taxon>Bacteria</taxon>
        <taxon>Pseudomonadati</taxon>
        <taxon>Acidobacteriota</taxon>
        <taxon>Candidatus Polarisedimenticolia</taxon>
        <taxon>Candidatus Polarisedimenticolales</taxon>
        <taxon>Candidatus Polarisedimenticolaceae</taxon>
        <taxon>Candidatus Polarisedimenticola</taxon>
    </lineage>
</organism>
<accession>A0A8J6Y720</accession>
<dbReference type="SUPFAM" id="SSF55961">
    <property type="entry name" value="Bet v1-like"/>
    <property type="match status" value="1"/>
</dbReference>
<gene>
    <name evidence="1" type="ORF">IFK94_15390</name>
</gene>
<reference evidence="1 2" key="1">
    <citation type="submission" date="2020-08" db="EMBL/GenBank/DDBJ databases">
        <title>Acidobacteriota in marine sediments use diverse sulfur dissimilation pathways.</title>
        <authorList>
            <person name="Wasmund K."/>
        </authorList>
    </citation>
    <scope>NUCLEOTIDE SEQUENCE [LARGE SCALE GENOMIC DNA]</scope>
    <source>
        <strain evidence="1">MAG AM4</strain>
    </source>
</reference>
<dbReference type="Pfam" id="PF11066">
    <property type="entry name" value="DUF2867"/>
    <property type="match status" value="1"/>
</dbReference>
<dbReference type="Proteomes" id="UP000648239">
    <property type="component" value="Unassembled WGS sequence"/>
</dbReference>
<dbReference type="EMBL" id="JACXWD010000101">
    <property type="protein sequence ID" value="MBD3869504.1"/>
    <property type="molecule type" value="Genomic_DNA"/>
</dbReference>
<comment type="caution">
    <text evidence="1">The sequence shown here is derived from an EMBL/GenBank/DDBJ whole genome shotgun (WGS) entry which is preliminary data.</text>
</comment>
<evidence type="ECO:0000313" key="2">
    <source>
        <dbReference type="Proteomes" id="UP000648239"/>
    </source>
</evidence>
<proteinExistence type="predicted"/>
<evidence type="ECO:0000313" key="1">
    <source>
        <dbReference type="EMBL" id="MBD3869504.1"/>
    </source>
</evidence>
<name>A0A8J6Y720_9BACT</name>
<sequence>MVHTAESSAAPEELFRRVAALGGKRGWLSWNWAWQIRAVIDRILGGPGLQPGRRHPTDLAVDDPVDWWVVEEIRSPERLRLYSRMKLPGEGWLEFRVARTPSGGSKLVQMALFEPSGLFGRLYWWGLYLPHRIILGGLAGEVVRAAGFEPATPSSGD</sequence>
<dbReference type="AlphaFoldDB" id="A0A8J6Y720"/>
<protein>
    <submittedName>
        <fullName evidence="1">DUF2867 domain-containing protein</fullName>
    </submittedName>
</protein>
<dbReference type="InterPro" id="IPR021295">
    <property type="entry name" value="DUF2867"/>
</dbReference>